<reference evidence="2" key="2">
    <citation type="submission" date="2023-06" db="EMBL/GenBank/DDBJ databases">
        <authorList>
            <person name="Ma L."/>
            <person name="Liu K.-W."/>
            <person name="Li Z."/>
            <person name="Hsiao Y.-Y."/>
            <person name="Qi Y."/>
            <person name="Fu T."/>
            <person name="Tang G."/>
            <person name="Zhang D."/>
            <person name="Sun W.-H."/>
            <person name="Liu D.-K."/>
            <person name="Li Y."/>
            <person name="Chen G.-Z."/>
            <person name="Liu X.-D."/>
            <person name="Liao X.-Y."/>
            <person name="Jiang Y.-T."/>
            <person name="Yu X."/>
            <person name="Hao Y."/>
            <person name="Huang J."/>
            <person name="Zhao X.-W."/>
            <person name="Ke S."/>
            <person name="Chen Y.-Y."/>
            <person name="Wu W.-L."/>
            <person name="Hsu J.-L."/>
            <person name="Lin Y.-F."/>
            <person name="Huang M.-D."/>
            <person name="Li C.-Y."/>
            <person name="Huang L."/>
            <person name="Wang Z.-W."/>
            <person name="Zhao X."/>
            <person name="Zhong W.-Y."/>
            <person name="Peng D.-H."/>
            <person name="Ahmad S."/>
            <person name="Lan S."/>
            <person name="Zhang J.-S."/>
            <person name="Tsai W.-C."/>
            <person name="Van De Peer Y."/>
            <person name="Liu Z.-J."/>
        </authorList>
    </citation>
    <scope>NUCLEOTIDE SEQUENCE</scope>
    <source>
        <strain evidence="2">SCP</strain>
        <tissue evidence="2">Leaves</tissue>
    </source>
</reference>
<reference evidence="2" key="1">
    <citation type="journal article" date="2023" name="Nat. Commun.">
        <title>Diploid and tetraploid genomes of Acorus and the evolution of monocots.</title>
        <authorList>
            <person name="Ma L."/>
            <person name="Liu K.W."/>
            <person name="Li Z."/>
            <person name="Hsiao Y.Y."/>
            <person name="Qi Y."/>
            <person name="Fu T."/>
            <person name="Tang G.D."/>
            <person name="Zhang D."/>
            <person name="Sun W.H."/>
            <person name="Liu D.K."/>
            <person name="Li Y."/>
            <person name="Chen G.Z."/>
            <person name="Liu X.D."/>
            <person name="Liao X.Y."/>
            <person name="Jiang Y.T."/>
            <person name="Yu X."/>
            <person name="Hao Y."/>
            <person name="Huang J."/>
            <person name="Zhao X.W."/>
            <person name="Ke S."/>
            <person name="Chen Y.Y."/>
            <person name="Wu W.L."/>
            <person name="Hsu J.L."/>
            <person name="Lin Y.F."/>
            <person name="Huang M.D."/>
            <person name="Li C.Y."/>
            <person name="Huang L."/>
            <person name="Wang Z.W."/>
            <person name="Zhao X."/>
            <person name="Zhong W.Y."/>
            <person name="Peng D.H."/>
            <person name="Ahmad S."/>
            <person name="Lan S."/>
            <person name="Zhang J.S."/>
            <person name="Tsai W.C."/>
            <person name="Van de Peer Y."/>
            <person name="Liu Z.J."/>
        </authorList>
    </citation>
    <scope>NUCLEOTIDE SEQUENCE</scope>
    <source>
        <strain evidence="2">SCP</strain>
    </source>
</reference>
<feature type="region of interest" description="Disordered" evidence="1">
    <location>
        <begin position="1"/>
        <end position="24"/>
    </location>
</feature>
<sequence>MAIEIFSSDDSSSSPMLLSPRISFSHDLSPSDRHLLLPPSIPSSSHYHHHHDFDFFSSDRLPPSDHDSSPADRLFSHGKLLPLPINNPPPPPPPPRNHSLPRSPSVKKQRITRSASLNSGGGGGLFRLLPLLSRSSSTGSRGTNAAKHHHRSSTSTSSPHHHQKPPPPYDSYRFGSGGRIKPVLNVANSGTSGGLFGFGYIFGGGNNKNKKK</sequence>
<dbReference type="PANTHER" id="PTHR36757:SF1">
    <property type="entry name" value="GENOME ASSEMBLY, CHROMOSOME: A04"/>
    <property type="match status" value="1"/>
</dbReference>
<feature type="compositionally biased region" description="Low complexity" evidence="1">
    <location>
        <begin position="126"/>
        <end position="142"/>
    </location>
</feature>
<evidence type="ECO:0000313" key="2">
    <source>
        <dbReference type="EMBL" id="KAK1269089.1"/>
    </source>
</evidence>
<feature type="region of interest" description="Disordered" evidence="1">
    <location>
        <begin position="61"/>
        <end position="175"/>
    </location>
</feature>
<organism evidence="2 3">
    <name type="scientific">Acorus gramineus</name>
    <name type="common">Dwarf sweet flag</name>
    <dbReference type="NCBI Taxonomy" id="55184"/>
    <lineage>
        <taxon>Eukaryota</taxon>
        <taxon>Viridiplantae</taxon>
        <taxon>Streptophyta</taxon>
        <taxon>Embryophyta</taxon>
        <taxon>Tracheophyta</taxon>
        <taxon>Spermatophyta</taxon>
        <taxon>Magnoliopsida</taxon>
        <taxon>Liliopsida</taxon>
        <taxon>Acoraceae</taxon>
        <taxon>Acorus</taxon>
    </lineage>
</organism>
<evidence type="ECO:0000256" key="1">
    <source>
        <dbReference type="SAM" id="MobiDB-lite"/>
    </source>
</evidence>
<feature type="compositionally biased region" description="Pro residues" evidence="1">
    <location>
        <begin position="85"/>
        <end position="96"/>
    </location>
</feature>
<name>A0AAV9AYR7_ACOGR</name>
<dbReference type="AlphaFoldDB" id="A0AAV9AYR7"/>
<proteinExistence type="predicted"/>
<feature type="compositionally biased region" description="Low complexity" evidence="1">
    <location>
        <begin position="8"/>
        <end position="20"/>
    </location>
</feature>
<dbReference type="Proteomes" id="UP001179952">
    <property type="component" value="Unassembled WGS sequence"/>
</dbReference>
<dbReference type="EMBL" id="JAUJYN010000006">
    <property type="protein sequence ID" value="KAK1269089.1"/>
    <property type="molecule type" value="Genomic_DNA"/>
</dbReference>
<keyword evidence="3" id="KW-1185">Reference proteome</keyword>
<gene>
    <name evidence="2" type="ORF">QJS04_geneDACA018536</name>
</gene>
<accession>A0AAV9AYR7</accession>
<dbReference type="PANTHER" id="PTHR36757">
    <property type="entry name" value="BNAANNG22500D PROTEIN"/>
    <property type="match status" value="1"/>
</dbReference>
<protein>
    <submittedName>
        <fullName evidence="2">Uncharacterized protein</fullName>
    </submittedName>
</protein>
<evidence type="ECO:0000313" key="3">
    <source>
        <dbReference type="Proteomes" id="UP001179952"/>
    </source>
</evidence>
<comment type="caution">
    <text evidence="2">The sequence shown here is derived from an EMBL/GenBank/DDBJ whole genome shotgun (WGS) entry which is preliminary data.</text>
</comment>